<dbReference type="Proteomes" id="UP000291933">
    <property type="component" value="Unassembled WGS sequence"/>
</dbReference>
<gene>
    <name evidence="1" type="ORF">ET996_04110</name>
</gene>
<evidence type="ECO:0000313" key="1">
    <source>
        <dbReference type="EMBL" id="TBT95636.1"/>
    </source>
</evidence>
<dbReference type="RefSeq" id="WP_131171288.1">
    <property type="nucleotide sequence ID" value="NZ_FXTL01000003.1"/>
</dbReference>
<protein>
    <submittedName>
        <fullName evidence="1">Uncharacterized protein</fullName>
    </submittedName>
</protein>
<comment type="caution">
    <text evidence="1">The sequence shown here is derived from an EMBL/GenBank/DDBJ whole genome shotgun (WGS) entry which is preliminary data.</text>
</comment>
<accession>A0A4Q9KM54</accession>
<organism evidence="1 2">
    <name type="scientific">Propioniciclava tarda</name>
    <dbReference type="NCBI Taxonomy" id="433330"/>
    <lineage>
        <taxon>Bacteria</taxon>
        <taxon>Bacillati</taxon>
        <taxon>Actinomycetota</taxon>
        <taxon>Actinomycetes</taxon>
        <taxon>Propionibacteriales</taxon>
        <taxon>Propionibacteriaceae</taxon>
        <taxon>Propioniciclava</taxon>
    </lineage>
</organism>
<dbReference type="AlphaFoldDB" id="A0A4Q9KM54"/>
<proteinExistence type="predicted"/>
<name>A0A4Q9KM54_PROTD</name>
<reference evidence="1 2" key="1">
    <citation type="submission" date="2019-01" db="EMBL/GenBank/DDBJ databases">
        <title>Lactibacter flavus gen. nov., sp. nov., a novel bacterium of the family Propionibacteriaceae isolated from raw milk and dairy products.</title>
        <authorList>
            <person name="Huptas C."/>
            <person name="Wenning M."/>
            <person name="Breitenwieser F."/>
            <person name="Doll E."/>
            <person name="Von Neubeck M."/>
            <person name="Busse H.-J."/>
            <person name="Scherer S."/>
        </authorList>
    </citation>
    <scope>NUCLEOTIDE SEQUENCE [LARGE SCALE GENOMIC DNA]</scope>
    <source>
        <strain evidence="1 2">DSM 22130</strain>
    </source>
</reference>
<dbReference type="EMBL" id="SDMR01000003">
    <property type="protein sequence ID" value="TBT95636.1"/>
    <property type="molecule type" value="Genomic_DNA"/>
</dbReference>
<sequence>MEYLAVLLIGAVALTWGLLAGRRRPPLPVDPQDADELDRLGREVLLEEHLNRAAALVMALTRIHARRVPLEHVDPDPGIKGQGYLRFADSTTILARSSDTGDLGMVASALLLGRVLVATWADDGTAVKINLAWASGSRTVQAVALADPSAVDRE</sequence>
<evidence type="ECO:0000313" key="2">
    <source>
        <dbReference type="Proteomes" id="UP000291933"/>
    </source>
</evidence>
<keyword evidence="2" id="KW-1185">Reference proteome</keyword>